<feature type="transmembrane region" description="Helical" evidence="1">
    <location>
        <begin position="268"/>
        <end position="292"/>
    </location>
</feature>
<keyword evidence="1" id="KW-1133">Transmembrane helix</keyword>
<keyword evidence="1" id="KW-0472">Membrane</keyword>
<feature type="transmembrane region" description="Helical" evidence="1">
    <location>
        <begin position="166"/>
        <end position="184"/>
    </location>
</feature>
<evidence type="ECO:0000313" key="2">
    <source>
        <dbReference type="EMBL" id="MDD0990895.1"/>
    </source>
</evidence>
<feature type="transmembrane region" description="Helical" evidence="1">
    <location>
        <begin position="7"/>
        <end position="27"/>
    </location>
</feature>
<dbReference type="Proteomes" id="UP001148203">
    <property type="component" value="Unassembled WGS sequence"/>
</dbReference>
<comment type="caution">
    <text evidence="2">The sequence shown here is derived from an EMBL/GenBank/DDBJ whole genome shotgun (WGS) entry which is preliminary data.</text>
</comment>
<feature type="transmembrane region" description="Helical" evidence="1">
    <location>
        <begin position="33"/>
        <end position="54"/>
    </location>
</feature>
<keyword evidence="1" id="KW-0812">Transmembrane</keyword>
<evidence type="ECO:0000313" key="3">
    <source>
        <dbReference type="Proteomes" id="UP001148203"/>
    </source>
</evidence>
<keyword evidence="3" id="KW-1185">Reference proteome</keyword>
<protein>
    <submittedName>
        <fullName evidence="2">DUF4153 domain-containing protein</fullName>
    </submittedName>
</protein>
<dbReference type="Pfam" id="PF13687">
    <property type="entry name" value="DUF4153"/>
    <property type="match status" value="1"/>
</dbReference>
<feature type="transmembrane region" description="Helical" evidence="1">
    <location>
        <begin position="130"/>
        <end position="154"/>
    </location>
</feature>
<gene>
    <name evidence="2" type="ORF">M5G11_10145</name>
</gene>
<reference evidence="2 3" key="1">
    <citation type="submission" date="2022-05" db="EMBL/GenBank/DDBJ databases">
        <title>Novel Pseudomonas spp. Isolated from a Rainbow Trout Aquaculture Facility.</title>
        <authorList>
            <person name="Testerman T."/>
            <person name="Graf J."/>
        </authorList>
    </citation>
    <scope>NUCLEOTIDE SEQUENCE [LARGE SCALE GENOMIC DNA]</scope>
    <source>
        <strain evidence="2 3">ID681</strain>
    </source>
</reference>
<feature type="transmembrane region" description="Helical" evidence="1">
    <location>
        <begin position="196"/>
        <end position="224"/>
    </location>
</feature>
<feature type="transmembrane region" description="Helical" evidence="1">
    <location>
        <begin position="61"/>
        <end position="80"/>
    </location>
</feature>
<dbReference type="RefSeq" id="WP_273909919.1">
    <property type="nucleotide sequence ID" value="NZ_JAMDGX010000020.1"/>
</dbReference>
<proteinExistence type="predicted"/>
<feature type="transmembrane region" description="Helical" evidence="1">
    <location>
        <begin position="236"/>
        <end position="256"/>
    </location>
</feature>
<evidence type="ECO:0000256" key="1">
    <source>
        <dbReference type="SAM" id="Phobius"/>
    </source>
</evidence>
<accession>A0ABT5NRT9</accession>
<sequence length="552" mass="60437">MPALNRSLPLYLAIGLVQGLVLLGLSLLDIPLLTVAVGSVVLVGGTLLQLLGTAVKVRGTWVLVLGLTVLIAAISSTRYLGDAYDWLWLSWMVGAPLLAYICTAFIHSWPTREGARPRYQDLFQHAWNNVFIVLLAGLLCGLFMLLLWLCAGLFKMLHIEVVAELVRATSFQLLTLPVVFSLGMRMGCQNDKVIGLLRGILLTLCRFLLPISALTAVLFSAALALTGVQPIWDTGYSTTILLCLIGVQLFLVNGVFQDGEQQDYPRVLRRLVEASLLCLPVLAGLAAYSTWLRIDQYGLTPSRALGALLVAVALVYSLAAVWAVLFSRSRWLGALRSSNPPLALLCALLIVAFHSPVLDPVGQSARNQVERLLSGRIPVAQFDARALRNSLGKAGREQFEALAVQLERGEILDESGRAQLREQMAEAAPYAESSGPKLEWLGPAELGSEQFLAMADAKIQCGTPGCVLWPVDLDGDGRHEVMMLARHRYTNSATFYVRDTDDRWREGGTLYGIADARLMIQRIRDGAVQPVTPHYKTLQVDGVELSVRQSRQ</sequence>
<dbReference type="EMBL" id="JAMDGY010000024">
    <property type="protein sequence ID" value="MDD0990895.1"/>
    <property type="molecule type" value="Genomic_DNA"/>
</dbReference>
<feature type="transmembrane region" description="Helical" evidence="1">
    <location>
        <begin position="304"/>
        <end position="326"/>
    </location>
</feature>
<name>A0ABT5NRT9_9PSED</name>
<feature type="transmembrane region" description="Helical" evidence="1">
    <location>
        <begin position="86"/>
        <end position="109"/>
    </location>
</feature>
<dbReference type="InterPro" id="IPR025291">
    <property type="entry name" value="DUF4153"/>
</dbReference>
<organism evidence="2 3">
    <name type="scientific">Pseudomonas fontis</name>
    <dbReference type="NCBI Taxonomy" id="2942633"/>
    <lineage>
        <taxon>Bacteria</taxon>
        <taxon>Pseudomonadati</taxon>
        <taxon>Pseudomonadota</taxon>
        <taxon>Gammaproteobacteria</taxon>
        <taxon>Pseudomonadales</taxon>
        <taxon>Pseudomonadaceae</taxon>
        <taxon>Pseudomonas</taxon>
    </lineage>
</organism>